<evidence type="ECO:0000256" key="1">
    <source>
        <dbReference type="ARBA" id="ARBA00022723"/>
    </source>
</evidence>
<keyword evidence="1 4" id="KW-0479">Metal-binding</keyword>
<evidence type="ECO:0000256" key="4">
    <source>
        <dbReference type="PROSITE-ProRule" id="PRU00723"/>
    </source>
</evidence>
<protein>
    <submittedName>
        <fullName evidence="8">Pre-mRNA-splicing factor CWC24-like protein</fullName>
    </submittedName>
</protein>
<evidence type="ECO:0000256" key="3">
    <source>
        <dbReference type="ARBA" id="ARBA00022833"/>
    </source>
</evidence>
<accession>A0ABQ5K966</accession>
<dbReference type="InterPro" id="IPR013083">
    <property type="entry name" value="Znf_RING/FYVE/PHD"/>
</dbReference>
<keyword evidence="3 4" id="KW-0862">Zinc</keyword>
<keyword evidence="9" id="KW-1185">Reference proteome</keyword>
<feature type="domain" description="C3H1-type" evidence="7">
    <location>
        <begin position="61"/>
        <end position="89"/>
    </location>
</feature>
<feature type="region of interest" description="Disordered" evidence="5">
    <location>
        <begin position="1"/>
        <end position="41"/>
    </location>
</feature>
<comment type="caution">
    <text evidence="8">The sequence shown here is derived from an EMBL/GenBank/DDBJ whole genome shotgun (WGS) entry which is preliminary data.</text>
</comment>
<dbReference type="Proteomes" id="UP001057375">
    <property type="component" value="Unassembled WGS sequence"/>
</dbReference>
<evidence type="ECO:0000259" key="6">
    <source>
        <dbReference type="PROSITE" id="PS50089"/>
    </source>
</evidence>
<dbReference type="Gene3D" id="4.10.1000.10">
    <property type="entry name" value="Zinc finger, CCCH-type"/>
    <property type="match status" value="1"/>
</dbReference>
<proteinExistence type="predicted"/>
<evidence type="ECO:0000313" key="9">
    <source>
        <dbReference type="Proteomes" id="UP001057375"/>
    </source>
</evidence>
<dbReference type="Pfam" id="PF00642">
    <property type="entry name" value="zf-CCCH"/>
    <property type="match status" value="1"/>
</dbReference>
<dbReference type="InterPro" id="IPR039971">
    <property type="entry name" value="CWC24-like"/>
</dbReference>
<dbReference type="PROSITE" id="PS50089">
    <property type="entry name" value="ZF_RING_2"/>
    <property type="match status" value="1"/>
</dbReference>
<feature type="compositionally biased region" description="Low complexity" evidence="5">
    <location>
        <begin position="122"/>
        <end position="142"/>
    </location>
</feature>
<feature type="domain" description="RING-type" evidence="6">
    <location>
        <begin position="157"/>
        <end position="197"/>
    </location>
</feature>
<name>A0ABQ5K966_9EUKA</name>
<dbReference type="InterPro" id="IPR001841">
    <property type="entry name" value="Znf_RING"/>
</dbReference>
<dbReference type="EMBL" id="BQXS01000045">
    <property type="protein sequence ID" value="GKT27725.1"/>
    <property type="molecule type" value="Genomic_DNA"/>
</dbReference>
<dbReference type="InterPro" id="IPR036855">
    <property type="entry name" value="Znf_CCCH_sf"/>
</dbReference>
<gene>
    <name evidence="8" type="ORF">ADUPG1_000146</name>
</gene>
<dbReference type="PANTHER" id="PTHR12930">
    <property type="entry name" value="ZINC FINGER PROTEIN 183"/>
    <property type="match status" value="1"/>
</dbReference>
<dbReference type="SMART" id="SM00184">
    <property type="entry name" value="RING"/>
    <property type="match status" value="1"/>
</dbReference>
<dbReference type="PROSITE" id="PS00518">
    <property type="entry name" value="ZF_RING_1"/>
    <property type="match status" value="1"/>
</dbReference>
<evidence type="ECO:0000313" key="8">
    <source>
        <dbReference type="EMBL" id="GKT27725.1"/>
    </source>
</evidence>
<dbReference type="PANTHER" id="PTHR12930:SF0">
    <property type="entry name" value="RING FINGER PROTEIN 113B"/>
    <property type="match status" value="1"/>
</dbReference>
<sequence length="234" mass="26006">MPKQSKRGGSSKFSQKLRSKKLEFETKKKDKGIGQSLKPSLNQKYRRIMEHSNLKGTLTVDTQPTICMPFLKTGRCPFGDACIYAHVRDRVVSSADLSRRERIIQKELDEIKDAHSCTRPESSILRSSSSSSSASSSSSSSSKIYKPQDLQPDSHICPICKSLVQEPVSGDCGHVFCFECLQEGCHGSSSVKCRLCSSLIEMPTIRFLADKDLWSPTLKSEGDSHDSSPVKKRE</sequence>
<evidence type="ECO:0000259" key="7">
    <source>
        <dbReference type="PROSITE" id="PS50103"/>
    </source>
</evidence>
<organism evidence="8 9">
    <name type="scientific">Aduncisulcus paluster</name>
    <dbReference type="NCBI Taxonomy" id="2918883"/>
    <lineage>
        <taxon>Eukaryota</taxon>
        <taxon>Metamonada</taxon>
        <taxon>Carpediemonas-like organisms</taxon>
        <taxon>Aduncisulcus</taxon>
    </lineage>
</organism>
<reference evidence="8" key="1">
    <citation type="submission" date="2022-03" db="EMBL/GenBank/DDBJ databases">
        <title>Draft genome sequence of Aduncisulcus paluster, a free-living microaerophilic Fornicata.</title>
        <authorList>
            <person name="Yuyama I."/>
            <person name="Kume K."/>
            <person name="Tamura T."/>
            <person name="Inagaki Y."/>
            <person name="Hashimoto T."/>
        </authorList>
    </citation>
    <scope>NUCLEOTIDE SEQUENCE</scope>
    <source>
        <strain evidence="8">NY0171</strain>
    </source>
</reference>
<dbReference type="SMART" id="SM00356">
    <property type="entry name" value="ZnF_C3H1"/>
    <property type="match status" value="1"/>
</dbReference>
<evidence type="ECO:0000256" key="2">
    <source>
        <dbReference type="ARBA" id="ARBA00022771"/>
    </source>
</evidence>
<dbReference type="SUPFAM" id="SSF90229">
    <property type="entry name" value="CCCH zinc finger"/>
    <property type="match status" value="1"/>
</dbReference>
<dbReference type="InterPro" id="IPR000571">
    <property type="entry name" value="Znf_CCCH"/>
</dbReference>
<dbReference type="PROSITE" id="PS50103">
    <property type="entry name" value="ZF_C3H1"/>
    <property type="match status" value="1"/>
</dbReference>
<dbReference type="Gene3D" id="3.30.40.10">
    <property type="entry name" value="Zinc/RING finger domain, C3HC4 (zinc finger)"/>
    <property type="match status" value="1"/>
</dbReference>
<keyword evidence="2 4" id="KW-0863">Zinc-finger</keyword>
<feature type="zinc finger region" description="C3H1-type" evidence="4">
    <location>
        <begin position="61"/>
        <end position="89"/>
    </location>
</feature>
<feature type="compositionally biased region" description="Polar residues" evidence="5">
    <location>
        <begin position="7"/>
        <end position="16"/>
    </location>
</feature>
<evidence type="ECO:0000256" key="5">
    <source>
        <dbReference type="SAM" id="MobiDB-lite"/>
    </source>
</evidence>
<dbReference type="InterPro" id="IPR017907">
    <property type="entry name" value="Znf_RING_CS"/>
</dbReference>
<dbReference type="SUPFAM" id="SSF57850">
    <property type="entry name" value="RING/U-box"/>
    <property type="match status" value="1"/>
</dbReference>
<dbReference type="Pfam" id="PF15227">
    <property type="entry name" value="zf-C3HC4_4"/>
    <property type="match status" value="1"/>
</dbReference>
<feature type="region of interest" description="Disordered" evidence="5">
    <location>
        <begin position="115"/>
        <end position="147"/>
    </location>
</feature>
<feature type="compositionally biased region" description="Basic and acidic residues" evidence="5">
    <location>
        <begin position="20"/>
        <end position="32"/>
    </location>
</feature>